<dbReference type="PROSITE" id="PS51375">
    <property type="entry name" value="PPR"/>
    <property type="match status" value="1"/>
</dbReference>
<reference evidence="5" key="1">
    <citation type="journal article" date="2023" name="Proc. Natl. Acad. Sci. U.S.A.">
        <title>Genomic and structural basis for evolution of tropane alkaloid biosynthesis.</title>
        <authorList>
            <person name="Wanga Y.-J."/>
            <person name="Taina T."/>
            <person name="Yua J.-Y."/>
            <person name="Lia J."/>
            <person name="Xua B."/>
            <person name="Chenc J."/>
            <person name="D'Auriad J.C."/>
            <person name="Huanga J.-P."/>
            <person name="Huanga S.-X."/>
        </authorList>
    </citation>
    <scope>NUCLEOTIDE SEQUENCE [LARGE SCALE GENOMIC DNA]</scope>
    <source>
        <strain evidence="5">cv. KIB-2019</strain>
    </source>
</reference>
<dbReference type="OrthoDB" id="1146105at2759"/>
<proteinExistence type="inferred from homology"/>
<gene>
    <name evidence="4" type="ORF">K7X08_008283</name>
</gene>
<dbReference type="InterPro" id="IPR002885">
    <property type="entry name" value="PPR_rpt"/>
</dbReference>
<evidence type="ECO:0000256" key="2">
    <source>
        <dbReference type="ARBA" id="ARBA00022737"/>
    </source>
</evidence>
<dbReference type="Pfam" id="PF01535">
    <property type="entry name" value="PPR"/>
    <property type="match status" value="1"/>
</dbReference>
<evidence type="ECO:0000256" key="1">
    <source>
        <dbReference type="ARBA" id="ARBA00007626"/>
    </source>
</evidence>
<dbReference type="Proteomes" id="UP001152561">
    <property type="component" value="Unassembled WGS sequence"/>
</dbReference>
<dbReference type="NCBIfam" id="TIGR00756">
    <property type="entry name" value="PPR"/>
    <property type="match status" value="1"/>
</dbReference>
<comment type="caution">
    <text evidence="4">The sequence shown here is derived from an EMBL/GenBank/DDBJ whole genome shotgun (WGS) entry which is preliminary data.</text>
</comment>
<dbReference type="GO" id="GO:0005739">
    <property type="term" value="C:mitochondrion"/>
    <property type="evidence" value="ECO:0007669"/>
    <property type="project" value="TreeGrafter"/>
</dbReference>
<dbReference type="InterPro" id="IPR011990">
    <property type="entry name" value="TPR-like_helical_dom_sf"/>
</dbReference>
<dbReference type="Gene3D" id="1.25.40.10">
    <property type="entry name" value="Tetratricopeptide repeat domain"/>
    <property type="match status" value="1"/>
</dbReference>
<feature type="repeat" description="PPR" evidence="3">
    <location>
        <begin position="188"/>
        <end position="222"/>
    </location>
</feature>
<dbReference type="PANTHER" id="PTHR45717">
    <property type="entry name" value="OS12G0527900 PROTEIN"/>
    <property type="match status" value="1"/>
</dbReference>
<name>A0A9Q1MQ11_9SOLA</name>
<accession>A0A9Q1MQ11</accession>
<dbReference type="AlphaFoldDB" id="A0A9Q1MQ11"/>
<dbReference type="EMBL" id="JAJAGQ010000004">
    <property type="protein sequence ID" value="KAJ8565707.1"/>
    <property type="molecule type" value="Genomic_DNA"/>
</dbReference>
<protein>
    <recommendedName>
        <fullName evidence="6">Pentatricopeptide repeat-containing protein</fullName>
    </recommendedName>
</protein>
<dbReference type="PANTHER" id="PTHR45717:SF13">
    <property type="entry name" value="OS02G0796400 PROTEIN"/>
    <property type="match status" value="1"/>
</dbReference>
<evidence type="ECO:0000256" key="3">
    <source>
        <dbReference type="PROSITE-ProRule" id="PRU00708"/>
    </source>
</evidence>
<evidence type="ECO:0008006" key="6">
    <source>
        <dbReference type="Google" id="ProtNLM"/>
    </source>
</evidence>
<evidence type="ECO:0000313" key="4">
    <source>
        <dbReference type="EMBL" id="KAJ8565707.1"/>
    </source>
</evidence>
<comment type="similarity">
    <text evidence="1">Belongs to the PPR family. P subfamily.</text>
</comment>
<sequence>MVLKVAGLNFSRFQSSWTWRYVLSRSYSTNKATPFNVKKRILKVVSSGVNPKRSVLQNLLDEGRIVSLQELRVIIRQLMKRRRFGHALEILKWMETQHSSQMSPYDYARRQELIVKEHGRIEAERYFESLTSTVSLKEASLPLLRCYVEERSTEKAEAFMLKMNKLGLALSPHPFKEMMKLIWPHLSARKVSNILLGGYMRNGLVEKAESLHNRTLEKGGCPNSKTWEILAEGWIRSQQMDKAIDALRNGLAALKQYDWKPSPSIAVAISEYFEENRNFEKAMELLTTLRHFGLANLQVYKSLLRMQTSKEESPLYILEMMQKDGISVDDESVLHCEN</sequence>
<keyword evidence="5" id="KW-1185">Reference proteome</keyword>
<organism evidence="4 5">
    <name type="scientific">Anisodus acutangulus</name>
    <dbReference type="NCBI Taxonomy" id="402998"/>
    <lineage>
        <taxon>Eukaryota</taxon>
        <taxon>Viridiplantae</taxon>
        <taxon>Streptophyta</taxon>
        <taxon>Embryophyta</taxon>
        <taxon>Tracheophyta</taxon>
        <taxon>Spermatophyta</taxon>
        <taxon>Magnoliopsida</taxon>
        <taxon>eudicotyledons</taxon>
        <taxon>Gunneridae</taxon>
        <taxon>Pentapetalae</taxon>
        <taxon>asterids</taxon>
        <taxon>lamiids</taxon>
        <taxon>Solanales</taxon>
        <taxon>Solanaceae</taxon>
        <taxon>Solanoideae</taxon>
        <taxon>Hyoscyameae</taxon>
        <taxon>Anisodus</taxon>
    </lineage>
</organism>
<keyword evidence="2" id="KW-0677">Repeat</keyword>
<dbReference type="GO" id="GO:0003729">
    <property type="term" value="F:mRNA binding"/>
    <property type="evidence" value="ECO:0007669"/>
    <property type="project" value="UniProtKB-ARBA"/>
</dbReference>
<evidence type="ECO:0000313" key="5">
    <source>
        <dbReference type="Proteomes" id="UP001152561"/>
    </source>
</evidence>